<name>A0A0F9FSK6_9ZZZZ</name>
<accession>A0A0F9FSK6</accession>
<sequence length="192" mass="21239">MKLTTLSHRLFVARNEADENGASGAPAIFVPATEGNFAQKPSTALDLLKLDLFSPREIKHFAEMDQNGLAFSFMGSSAAGKTFTYDIITWGNENSPARHVVNGTGILGTQQVIIYPHNNTATSTTRYWADTLTVTWENWLKEVESTDIVGHNTVAEVWLDDTGSRYWFIQISDADGSTGTEAGDISVFYRYF</sequence>
<comment type="caution">
    <text evidence="1">The sequence shown here is derived from an EMBL/GenBank/DDBJ whole genome shotgun (WGS) entry which is preliminary data.</text>
</comment>
<organism evidence="1">
    <name type="scientific">marine sediment metagenome</name>
    <dbReference type="NCBI Taxonomy" id="412755"/>
    <lineage>
        <taxon>unclassified sequences</taxon>
        <taxon>metagenomes</taxon>
        <taxon>ecological metagenomes</taxon>
    </lineage>
</organism>
<dbReference type="AlphaFoldDB" id="A0A0F9FSK6"/>
<reference evidence="1" key="1">
    <citation type="journal article" date="2015" name="Nature">
        <title>Complex archaea that bridge the gap between prokaryotes and eukaryotes.</title>
        <authorList>
            <person name="Spang A."/>
            <person name="Saw J.H."/>
            <person name="Jorgensen S.L."/>
            <person name="Zaremba-Niedzwiedzka K."/>
            <person name="Martijn J."/>
            <person name="Lind A.E."/>
            <person name="van Eijk R."/>
            <person name="Schleper C."/>
            <person name="Guy L."/>
            <person name="Ettema T.J."/>
        </authorList>
    </citation>
    <scope>NUCLEOTIDE SEQUENCE</scope>
</reference>
<evidence type="ECO:0000313" key="1">
    <source>
        <dbReference type="EMBL" id="KKL81276.1"/>
    </source>
</evidence>
<protein>
    <submittedName>
        <fullName evidence="1">Uncharacterized protein</fullName>
    </submittedName>
</protein>
<proteinExistence type="predicted"/>
<dbReference type="EMBL" id="LAZR01022608">
    <property type="protein sequence ID" value="KKL81276.1"/>
    <property type="molecule type" value="Genomic_DNA"/>
</dbReference>
<gene>
    <name evidence="1" type="ORF">LCGC14_1996370</name>
</gene>